<dbReference type="EMBL" id="PDWZ02000005">
    <property type="protein sequence ID" value="KAB2105546.1"/>
    <property type="molecule type" value="Genomic_DNA"/>
</dbReference>
<proteinExistence type="predicted"/>
<dbReference type="Proteomes" id="UP000293547">
    <property type="component" value="Unassembled WGS sequence"/>
</dbReference>
<keyword evidence="2" id="KW-1185">Reference proteome</keyword>
<comment type="caution">
    <text evidence="1">The sequence shown here is derived from an EMBL/GenBank/DDBJ whole genome shotgun (WGS) entry which is preliminary data.</text>
</comment>
<protein>
    <submittedName>
        <fullName evidence="1">Uncharacterized protein</fullName>
    </submittedName>
</protein>
<gene>
    <name evidence="1" type="ORF">AG0111_0g6323</name>
</gene>
<accession>A0ACB6FM81</accession>
<evidence type="ECO:0000313" key="1">
    <source>
        <dbReference type="EMBL" id="KAB2105546.1"/>
    </source>
</evidence>
<sequence length="747" mass="83905">MSSDNGQRPPTAGNTGRDDPPPASRPLETREDIINKWLKDNYIDYNHLGNPLALKVDEFIKIVATQSTDPDNSWLDNNALELAAVILTIELKNRSDIVIVPSSAAISLARIGQCMCGKDEFEKGVLSTGCYAAMKKENVRWIVVPVTDGMISRDESSIPGGGRHWGFMIIDKQRNDARWLDGHVTLEKNRKGKWRITKMYGAGRVAGKILCGYEKVMNLKRGQFTAATLKHVPNDTKENSYKLDQGSACGPWVFAMLEYILDHPNFLTCADGLYGIFRHKDRQRHGKAMAFHSLASRKRIQEIIWGVADSNLGDDVLPYKMSTRILKILNYPSTVDLLVGINFFNQSKTHPPERGHNGNSEKGLDDDDDDDSDDDGDDDRENSEEADEGLQKAIEESLRSNKKNSAQGPQRTQGPTKSREPSEPPSEPTTFRSSTFNLSTHGPMLADDIPNFEPMESNKIKEWRDLLPSNLSDLVSQMNIWGQKAVLQKTFGGFGKLTRRQKRSWRESDPLFKGIGKVEIEDVAEVLMESVKNTSDVSLHGIVMYYPQSYLEDFAAQRPVDAATLEAGTRPAGDNLYDDSDIFDYDDKAEENDSIPPQPKKPNEQPSGVDTSIKRKYVKDNADASAAKRHKPSRPDFLTMKDHELPLWLASVPETKKAPLLDSERKLIDPISARIYLECIFNGTFREWAAEGSFSETSRAEIKEWRKMVDNNQGIITGLYPNNDAGLRNFLNAKLYSRKRIGLPDYS</sequence>
<name>A0ACB6FM81_9PLEO</name>
<evidence type="ECO:0000313" key="2">
    <source>
        <dbReference type="Proteomes" id="UP000293547"/>
    </source>
</evidence>
<reference evidence="1 2" key="1">
    <citation type="journal article" date="2019" name="bioRxiv">
        <title>Genomics, evolutionary history and diagnostics of the Alternaria alternata species group including apple and Asian pear pathotypes.</title>
        <authorList>
            <person name="Armitage A.D."/>
            <person name="Cockerton H.M."/>
            <person name="Sreenivasaprasad S."/>
            <person name="Woodhall J.W."/>
            <person name="Lane C.R."/>
            <person name="Harrison R.J."/>
            <person name="Clarkson J.P."/>
        </authorList>
    </citation>
    <scope>NUCLEOTIDE SEQUENCE [LARGE SCALE GENOMIC DNA]</scope>
    <source>
        <strain evidence="1 2">FERA 650</strain>
    </source>
</reference>
<organism evidence="1 2">
    <name type="scientific">Alternaria gaisen</name>
    <dbReference type="NCBI Taxonomy" id="167740"/>
    <lineage>
        <taxon>Eukaryota</taxon>
        <taxon>Fungi</taxon>
        <taxon>Dikarya</taxon>
        <taxon>Ascomycota</taxon>
        <taxon>Pezizomycotina</taxon>
        <taxon>Dothideomycetes</taxon>
        <taxon>Pleosporomycetidae</taxon>
        <taxon>Pleosporales</taxon>
        <taxon>Pleosporineae</taxon>
        <taxon>Pleosporaceae</taxon>
        <taxon>Alternaria</taxon>
        <taxon>Alternaria sect. Alternaria</taxon>
    </lineage>
</organism>